<dbReference type="InterPro" id="IPR027417">
    <property type="entry name" value="P-loop_NTPase"/>
</dbReference>
<evidence type="ECO:0008006" key="4">
    <source>
        <dbReference type="Google" id="ProtNLM"/>
    </source>
</evidence>
<sequence length="639" mass="67441">MSTTNADPCLMHFLIPGTRPSVGKNLSTCISSTAAATAAITASSPTAVGAEASEPLATKIATSGEFSRLPCTTTTSNAPTLSFTSSGASGVGADTNTDANASVAYSVTTATARMGKPLPSLSLNFPSSTPTYTPSSPPASPMKPASRLSTALATASSQVSLSDPTLGHLVVQQRQQQQQQQQQQQHLAMDPDAQILASARTLLQQELKTGTSSKNDPMHATYLRLALRALDTLAASPNWRITIVVAGIPGSGKSTLAAAVAEILNKAYTAALESNSSSSSSLSPPSSSSTTTSALILPSTPRKSFSLPSGASTDNNKNHTGSVGFAATVTMDGYHLTRAQLDKFPNPAEAHARRGSPWTFDAQGVVDMARTLRASCVSRFTNTDEYCEDYFSCPRQSLSSQTLLPIDIVGLSPPARMLSSMSSSSSTSMSPSLLSSYKDLSHHTNINNNPVIINKTPDNASSQCCHNPSAVPSTMVTVLPASASDSITNLTLPATPGRDDEGDHGVSNAHVHKILDQQQQELPPTLYFPSFDHAVKDPTPNGIMVQSNARIVMLEGLYLLYNEAPWRDIAATADDSWMLDVTVDVATSRLAARHLDAGIVTSLEQGLERVRTNDELNARLIQANTVEPQLWVQSVPYSV</sequence>
<feature type="compositionally biased region" description="Low complexity" evidence="1">
    <location>
        <begin position="125"/>
        <end position="134"/>
    </location>
</feature>
<dbReference type="AlphaFoldDB" id="A0A5E8BTU1"/>
<dbReference type="SUPFAM" id="SSF52540">
    <property type="entry name" value="P-loop containing nucleoside triphosphate hydrolases"/>
    <property type="match status" value="1"/>
</dbReference>
<feature type="compositionally biased region" description="Low complexity" evidence="1">
    <location>
        <begin position="275"/>
        <end position="301"/>
    </location>
</feature>
<evidence type="ECO:0000313" key="3">
    <source>
        <dbReference type="Proteomes" id="UP000398389"/>
    </source>
</evidence>
<gene>
    <name evidence="2" type="ORF">SAPINGB_P003876</name>
</gene>
<organism evidence="2 3">
    <name type="scientific">Magnusiomyces paraingens</name>
    <dbReference type="NCBI Taxonomy" id="2606893"/>
    <lineage>
        <taxon>Eukaryota</taxon>
        <taxon>Fungi</taxon>
        <taxon>Dikarya</taxon>
        <taxon>Ascomycota</taxon>
        <taxon>Saccharomycotina</taxon>
        <taxon>Dipodascomycetes</taxon>
        <taxon>Dipodascales</taxon>
        <taxon>Dipodascaceae</taxon>
        <taxon>Magnusiomyces</taxon>
    </lineage>
</organism>
<accession>A0A5E8BTU1</accession>
<name>A0A5E8BTU1_9ASCO</name>
<dbReference type="EMBL" id="CABVLU010000003">
    <property type="protein sequence ID" value="VVT54039.1"/>
    <property type="molecule type" value="Genomic_DNA"/>
</dbReference>
<evidence type="ECO:0000313" key="2">
    <source>
        <dbReference type="EMBL" id="VVT54039.1"/>
    </source>
</evidence>
<evidence type="ECO:0000256" key="1">
    <source>
        <dbReference type="SAM" id="MobiDB-lite"/>
    </source>
</evidence>
<dbReference type="RefSeq" id="XP_031854482.1">
    <property type="nucleotide sequence ID" value="XM_031998591.1"/>
</dbReference>
<feature type="region of interest" description="Disordered" evidence="1">
    <location>
        <begin position="275"/>
        <end position="319"/>
    </location>
</feature>
<protein>
    <recommendedName>
        <fullName evidence="4">Phosphoribulokinase/uridine kinase domain-containing protein</fullName>
    </recommendedName>
</protein>
<dbReference type="Gene3D" id="3.40.50.300">
    <property type="entry name" value="P-loop containing nucleotide triphosphate hydrolases"/>
    <property type="match status" value="3"/>
</dbReference>
<reference evidence="2 3" key="1">
    <citation type="submission" date="2019-09" db="EMBL/GenBank/DDBJ databases">
        <authorList>
            <person name="Brejova B."/>
        </authorList>
    </citation>
    <scope>NUCLEOTIDE SEQUENCE [LARGE SCALE GENOMIC DNA]</scope>
</reference>
<keyword evidence="3" id="KW-1185">Reference proteome</keyword>
<dbReference type="Proteomes" id="UP000398389">
    <property type="component" value="Unassembled WGS sequence"/>
</dbReference>
<feature type="region of interest" description="Disordered" evidence="1">
    <location>
        <begin position="125"/>
        <end position="148"/>
    </location>
</feature>
<feature type="compositionally biased region" description="Polar residues" evidence="1">
    <location>
        <begin position="302"/>
        <end position="319"/>
    </location>
</feature>
<dbReference type="OrthoDB" id="6362633at2759"/>
<dbReference type="GeneID" id="43582691"/>
<proteinExistence type="predicted"/>
<dbReference type="PANTHER" id="PTHR10285">
    <property type="entry name" value="URIDINE KINASE"/>
    <property type="match status" value="1"/>
</dbReference>